<proteinExistence type="predicted"/>
<dbReference type="InterPro" id="IPR025665">
    <property type="entry name" value="Beta-barrel_OMP_2"/>
</dbReference>
<dbReference type="RefSeq" id="WP_198069067.1">
    <property type="nucleotide sequence ID" value="NZ_JAEDAD010000004.1"/>
</dbReference>
<protein>
    <submittedName>
        <fullName evidence="3">PorT family protein</fullName>
    </submittedName>
</protein>
<organism evidence="3 4">
    <name type="scientific">Hymenobacter negativus</name>
    <dbReference type="NCBI Taxonomy" id="2795026"/>
    <lineage>
        <taxon>Bacteria</taxon>
        <taxon>Pseudomonadati</taxon>
        <taxon>Bacteroidota</taxon>
        <taxon>Cytophagia</taxon>
        <taxon>Cytophagales</taxon>
        <taxon>Hymenobacteraceae</taxon>
        <taxon>Hymenobacter</taxon>
    </lineage>
</organism>
<dbReference type="Proteomes" id="UP000625631">
    <property type="component" value="Unassembled WGS sequence"/>
</dbReference>
<evidence type="ECO:0000313" key="3">
    <source>
        <dbReference type="EMBL" id="MBH8559118.1"/>
    </source>
</evidence>
<feature type="domain" description="Outer membrane protein beta-barrel" evidence="2">
    <location>
        <begin position="25"/>
        <end position="181"/>
    </location>
</feature>
<sequence>MKKTLFTLALLAGLTGAAQAQRSIRARSQPSSGLSLGVKAGGSRSILRTYDGTAYESIYGYHAGVFANVTLSKHFAFQPELLYSQKGAKIPNDANSLVTRRLHYVDLPLLFHVNARGFFLEAGPQVGVLVAAQDKLGEATIKLNREQYFTAADIGFAGGLGYQRKSGLGAGLRYVGGLSSISKATSQGAVTIQRDARNSVLQLYLTYSFNATN</sequence>
<accession>A0ABS0Q8X4</accession>
<name>A0ABS0Q8X4_9BACT</name>
<comment type="caution">
    <text evidence="3">The sequence shown here is derived from an EMBL/GenBank/DDBJ whole genome shotgun (WGS) entry which is preliminary data.</text>
</comment>
<evidence type="ECO:0000259" key="2">
    <source>
        <dbReference type="Pfam" id="PF13568"/>
    </source>
</evidence>
<evidence type="ECO:0000313" key="4">
    <source>
        <dbReference type="Proteomes" id="UP000625631"/>
    </source>
</evidence>
<keyword evidence="1" id="KW-0732">Signal</keyword>
<reference evidence="3 4" key="1">
    <citation type="submission" date="2020-12" db="EMBL/GenBank/DDBJ databases">
        <title>Hymenobacter sp.</title>
        <authorList>
            <person name="Kim M.K."/>
        </authorList>
    </citation>
    <scope>NUCLEOTIDE SEQUENCE [LARGE SCALE GENOMIC DNA]</scope>
    <source>
        <strain evidence="3 4">BT442</strain>
    </source>
</reference>
<dbReference type="Pfam" id="PF13568">
    <property type="entry name" value="OMP_b-brl_2"/>
    <property type="match status" value="1"/>
</dbReference>
<feature type="chain" id="PRO_5046856675" evidence="1">
    <location>
        <begin position="21"/>
        <end position="213"/>
    </location>
</feature>
<dbReference type="EMBL" id="JAEDAE010000006">
    <property type="protein sequence ID" value="MBH8559118.1"/>
    <property type="molecule type" value="Genomic_DNA"/>
</dbReference>
<gene>
    <name evidence="3" type="ORF">I7X13_13725</name>
</gene>
<feature type="signal peptide" evidence="1">
    <location>
        <begin position="1"/>
        <end position="20"/>
    </location>
</feature>
<evidence type="ECO:0000256" key="1">
    <source>
        <dbReference type="SAM" id="SignalP"/>
    </source>
</evidence>
<keyword evidence="4" id="KW-1185">Reference proteome</keyword>